<dbReference type="InterPro" id="IPR036875">
    <property type="entry name" value="Znf_CCHC_sf"/>
</dbReference>
<feature type="compositionally biased region" description="Polar residues" evidence="2">
    <location>
        <begin position="1418"/>
        <end position="1428"/>
    </location>
</feature>
<dbReference type="SUPFAM" id="SSF56672">
    <property type="entry name" value="DNA/RNA polymerases"/>
    <property type="match status" value="1"/>
</dbReference>
<feature type="region of interest" description="Disordered" evidence="2">
    <location>
        <begin position="452"/>
        <end position="476"/>
    </location>
</feature>
<dbReference type="CDD" id="cd09272">
    <property type="entry name" value="RNase_HI_RT_Ty1"/>
    <property type="match status" value="1"/>
</dbReference>
<feature type="compositionally biased region" description="Pro residues" evidence="2">
    <location>
        <begin position="1336"/>
        <end position="1352"/>
    </location>
</feature>
<feature type="compositionally biased region" description="Polar residues" evidence="2">
    <location>
        <begin position="685"/>
        <end position="704"/>
    </location>
</feature>
<accession>A0A6L2K4J7</accession>
<dbReference type="EMBL" id="BKCJ010001646">
    <property type="protein sequence ID" value="GEU42995.1"/>
    <property type="molecule type" value="Genomic_DNA"/>
</dbReference>
<feature type="region of interest" description="Disordered" evidence="2">
    <location>
        <begin position="1309"/>
        <end position="1359"/>
    </location>
</feature>
<keyword evidence="1" id="KW-0862">Zinc</keyword>
<dbReference type="Pfam" id="PF07727">
    <property type="entry name" value="RVT_2"/>
    <property type="match status" value="1"/>
</dbReference>
<keyword evidence="1" id="KW-0863">Zinc-finger</keyword>
<sequence>MKMGIMFEPTSNKLLVERFDTTSGNPVKEIVLKLNLLDHRILKDGGEECSSNNSLTKTTSLSITLYVVRYSSTVIEEWKDLTSLSLDDLIGNLKVYEMIIMKYSKSVKAKVERKSLALKAKKESRYEECLTSRSKDKEYAMAVRDFKKFFKRKGKFVRQPRNDKKTFQRSRDDKNDKNQRAFVGGSWSDSGEEDDEKVKNETCFVAQASSVNGNGPVSVTTDTNGMIKVLPPKTTKEVVARERDRKARTTFTNGLTRRPFRKVPEMVDAKEICFSVSASEGLHKGYDSASQLDYDDLEQINDDDMEEMDLKWQVAMISMWIKKFHKRTGRKLQFDTKDPISFDKTKVECFNCHKMKHFARDCRTKRNQDSRRRDAGHVEEDAQNYAMIAYSSSNSGSDNEESDLENTFVNDRYAARMHVVPPPMTGNYMPFGLDVEIDYSKFTYGPKQTLVDESDSKTSEYTSCESDSSLETPTSMPTLVENAPKVVCEPKVWTDAPIIEEYESDSDNDQCLMQAASTSTASKVNTARPFVNETRPKSAVKGNGDTVVKASAGCNLRNKRNSWNKDDPHRALKDKGIVDSGCSNGRITGRGKIKAGKLDFEDVYYVEELKNYNLFFVSQIQHNMYSFNLKNVDPSRDLASLFSKASIDESNKWHRRLGHVNFKNLNKLVKGNLVRVENQANKSACSKEANNSASIQANDDQSANSEDEHFVLQDQANDEHFDQKKLTIVQEINLHDKHFVLPIWSAYSTTVKSSGDKIEKNTDFESPRKEATHDIQSANTNSINLLNYVSTLISTAGPSRAFNDVEPLYPDDPLMPHLEDIYASPSEGIFTDSSYNDEGVVWILVDLPFGKKAIGTKWVYKNKKDERGVVVRNKARLVAQGHRQEEGIDYYDVFAPVARIEVIRIFFTFASYMGFIVYQMDMKSAFLYGTIYKEVYVTQPLGFVDPKFPNKVYKVVKALYGLHQAPRAWYATLPTFLEKSGYKKGAIDKTLFIKQDKKDIMLVQVYVDDIIFGLTKKSWCDEFEELMKNGVKTASTPIETQKPLVKDKEAADVDVHLYRSMIGSLMYLTASRPDIKYLKGQPKLGLWHPKVSSFNPKAYSDSDYAGANLDRKSTTRGCQFLGRRLISWQCKKQTIVATYTTKTEYVAAAHCYEQVLWIQNQLLDYGFNIMNIKIYIDNESTICIVKNPVFYSKTKHIEIQHHFIRDAYEKKLIQVLKIHTDDNVADLLIKAVDISRFNFLIVDFLNAQVIHYALMVNPTIYVSCIKQFWATVSIKKANDVVKSVGKGFSGVETPLFATMIIQPQAKVEEDEVAVPNAPTPPSPTTAPSLPLQDPITIPPQAQPTTPSSPPHAQPTDTSKSSLTLLNTLMETWGRIEAIDADKDITLVDAETQVDAELQGRKDDNNDAIKDLKAVEVSGSHSTQDTPTDNPKEMSEKDVQNMLEIVLVSEFKVEALQVKSIPEFEDMLKGFDREDLDALWRLVKEKFSTTVPTVDKEKSLWVELTRLFKPNANDVFWKLQRYMHDPLTWKLYTNYGVHHVSSTRRHDIYMLTEKNYPLSNGMMIMMLSAKLQVDKDSEMPKDLLELMLFKDLRKMYYGINAAGLMFLLLVQD</sequence>
<evidence type="ECO:0000313" key="4">
    <source>
        <dbReference type="EMBL" id="GEU42941.1"/>
    </source>
</evidence>
<protein>
    <submittedName>
        <fullName evidence="5">Putative ribonuclease H-like domain-containing protein</fullName>
    </submittedName>
</protein>
<dbReference type="InterPro" id="IPR025724">
    <property type="entry name" value="GAG-pre-integrase_dom"/>
</dbReference>
<evidence type="ECO:0000259" key="3">
    <source>
        <dbReference type="PROSITE" id="PS50158"/>
    </source>
</evidence>
<feature type="compositionally biased region" description="Low complexity" evidence="2">
    <location>
        <begin position="1325"/>
        <end position="1335"/>
    </location>
</feature>
<dbReference type="PROSITE" id="PS50158">
    <property type="entry name" value="ZF_CCHC"/>
    <property type="match status" value="1"/>
</dbReference>
<dbReference type="SUPFAM" id="SSF57756">
    <property type="entry name" value="Retrovirus zinc finger-like domains"/>
    <property type="match status" value="1"/>
</dbReference>
<evidence type="ECO:0000313" key="5">
    <source>
        <dbReference type="EMBL" id="GEU42995.1"/>
    </source>
</evidence>
<feature type="domain" description="CCHC-type" evidence="3">
    <location>
        <begin position="349"/>
        <end position="363"/>
    </location>
</feature>
<name>A0A6L2K4J7_TANCI</name>
<feature type="region of interest" description="Disordered" evidence="2">
    <location>
        <begin position="1412"/>
        <end position="1433"/>
    </location>
</feature>
<proteinExistence type="predicted"/>
<dbReference type="SMART" id="SM00343">
    <property type="entry name" value="ZnF_C2HC"/>
    <property type="match status" value="1"/>
</dbReference>
<dbReference type="Pfam" id="PF13976">
    <property type="entry name" value="gag_pre-integrs"/>
    <property type="match status" value="1"/>
</dbReference>
<comment type="caution">
    <text evidence="5">The sequence shown here is derived from an EMBL/GenBank/DDBJ whole genome shotgun (WGS) entry which is preliminary data.</text>
</comment>
<dbReference type="InterPro" id="IPR043502">
    <property type="entry name" value="DNA/RNA_pol_sf"/>
</dbReference>
<feature type="compositionally biased region" description="Basic and acidic residues" evidence="2">
    <location>
        <begin position="160"/>
        <end position="179"/>
    </location>
</feature>
<dbReference type="Gene3D" id="4.10.60.10">
    <property type="entry name" value="Zinc finger, CCHC-type"/>
    <property type="match status" value="1"/>
</dbReference>
<dbReference type="PANTHER" id="PTHR11439:SF495">
    <property type="entry name" value="REVERSE TRANSCRIPTASE, RNA-DEPENDENT DNA POLYMERASE-RELATED"/>
    <property type="match status" value="1"/>
</dbReference>
<dbReference type="InterPro" id="IPR001878">
    <property type="entry name" value="Znf_CCHC"/>
</dbReference>
<feature type="region of interest" description="Disordered" evidence="2">
    <location>
        <begin position="685"/>
        <end position="706"/>
    </location>
</feature>
<feature type="compositionally biased region" description="Polar residues" evidence="2">
    <location>
        <begin position="459"/>
        <end position="476"/>
    </location>
</feature>
<dbReference type="InterPro" id="IPR013103">
    <property type="entry name" value="RVT_2"/>
</dbReference>
<feature type="region of interest" description="Disordered" evidence="2">
    <location>
        <begin position="156"/>
        <end position="194"/>
    </location>
</feature>
<dbReference type="PANTHER" id="PTHR11439">
    <property type="entry name" value="GAG-POL-RELATED RETROTRANSPOSON"/>
    <property type="match status" value="1"/>
</dbReference>
<organism evidence="5">
    <name type="scientific">Tanacetum cinerariifolium</name>
    <name type="common">Dalmatian daisy</name>
    <name type="synonym">Chrysanthemum cinerariifolium</name>
    <dbReference type="NCBI Taxonomy" id="118510"/>
    <lineage>
        <taxon>Eukaryota</taxon>
        <taxon>Viridiplantae</taxon>
        <taxon>Streptophyta</taxon>
        <taxon>Embryophyta</taxon>
        <taxon>Tracheophyta</taxon>
        <taxon>Spermatophyta</taxon>
        <taxon>Magnoliopsida</taxon>
        <taxon>eudicotyledons</taxon>
        <taxon>Gunneridae</taxon>
        <taxon>Pentapetalae</taxon>
        <taxon>asterids</taxon>
        <taxon>campanulids</taxon>
        <taxon>Asterales</taxon>
        <taxon>Asteraceae</taxon>
        <taxon>Asteroideae</taxon>
        <taxon>Anthemideae</taxon>
        <taxon>Anthemidinae</taxon>
        <taxon>Tanacetum</taxon>
    </lineage>
</organism>
<gene>
    <name evidence="4" type="ORF">Tci_014919</name>
    <name evidence="5" type="ORF">Tci_014973</name>
</gene>
<evidence type="ECO:0000256" key="2">
    <source>
        <dbReference type="SAM" id="MobiDB-lite"/>
    </source>
</evidence>
<dbReference type="GO" id="GO:0008270">
    <property type="term" value="F:zinc ion binding"/>
    <property type="evidence" value="ECO:0007669"/>
    <property type="project" value="UniProtKB-KW"/>
</dbReference>
<evidence type="ECO:0000256" key="1">
    <source>
        <dbReference type="PROSITE-ProRule" id="PRU00047"/>
    </source>
</evidence>
<reference evidence="5" key="1">
    <citation type="journal article" date="2019" name="Sci. Rep.">
        <title>Draft genome of Tanacetum cinerariifolium, the natural source of mosquito coil.</title>
        <authorList>
            <person name="Yamashiro T."/>
            <person name="Shiraishi A."/>
            <person name="Satake H."/>
            <person name="Nakayama K."/>
        </authorList>
    </citation>
    <scope>NUCLEOTIDE SEQUENCE</scope>
</reference>
<dbReference type="GO" id="GO:0003676">
    <property type="term" value="F:nucleic acid binding"/>
    <property type="evidence" value="ECO:0007669"/>
    <property type="project" value="InterPro"/>
</dbReference>
<keyword evidence="1" id="KW-0479">Metal-binding</keyword>
<dbReference type="EMBL" id="BKCJ010001637">
    <property type="protein sequence ID" value="GEU42941.1"/>
    <property type="molecule type" value="Genomic_DNA"/>
</dbReference>